<dbReference type="AlphaFoldDB" id="A0A2P2PT88"/>
<organism evidence="1">
    <name type="scientific">Rhizophora mucronata</name>
    <name type="common">Asiatic mangrove</name>
    <dbReference type="NCBI Taxonomy" id="61149"/>
    <lineage>
        <taxon>Eukaryota</taxon>
        <taxon>Viridiplantae</taxon>
        <taxon>Streptophyta</taxon>
        <taxon>Embryophyta</taxon>
        <taxon>Tracheophyta</taxon>
        <taxon>Spermatophyta</taxon>
        <taxon>Magnoliopsida</taxon>
        <taxon>eudicotyledons</taxon>
        <taxon>Gunneridae</taxon>
        <taxon>Pentapetalae</taxon>
        <taxon>rosids</taxon>
        <taxon>fabids</taxon>
        <taxon>Malpighiales</taxon>
        <taxon>Rhizophoraceae</taxon>
        <taxon>Rhizophora</taxon>
    </lineage>
</organism>
<reference evidence="1" key="1">
    <citation type="submission" date="2018-02" db="EMBL/GenBank/DDBJ databases">
        <title>Rhizophora mucronata_Transcriptome.</title>
        <authorList>
            <person name="Meera S.P."/>
            <person name="Sreeshan A."/>
            <person name="Augustine A."/>
        </authorList>
    </citation>
    <scope>NUCLEOTIDE SEQUENCE</scope>
    <source>
        <tissue evidence="1">Leaf</tissue>
    </source>
</reference>
<proteinExistence type="predicted"/>
<sequence>MEALNIMLSFDRKWVCLWEVILW</sequence>
<dbReference type="EMBL" id="GGEC01077462">
    <property type="protein sequence ID" value="MBX57946.1"/>
    <property type="molecule type" value="Transcribed_RNA"/>
</dbReference>
<accession>A0A2P2PT88</accession>
<name>A0A2P2PT88_RHIMU</name>
<protein>
    <submittedName>
        <fullName evidence="1">Uncharacterized protein</fullName>
    </submittedName>
</protein>
<evidence type="ECO:0000313" key="1">
    <source>
        <dbReference type="EMBL" id="MBX57946.1"/>
    </source>
</evidence>